<reference evidence="1 2" key="1">
    <citation type="journal article" date="2020" name="Cell">
        <title>Large-Scale Comparative Analyses of Tick Genomes Elucidate Their Genetic Diversity and Vector Capacities.</title>
        <authorList>
            <consortium name="Tick Genome and Microbiome Consortium (TIGMIC)"/>
            <person name="Jia N."/>
            <person name="Wang J."/>
            <person name="Shi W."/>
            <person name="Du L."/>
            <person name="Sun Y."/>
            <person name="Zhan W."/>
            <person name="Jiang J.F."/>
            <person name="Wang Q."/>
            <person name="Zhang B."/>
            <person name="Ji P."/>
            <person name="Bell-Sakyi L."/>
            <person name="Cui X.M."/>
            <person name="Yuan T.T."/>
            <person name="Jiang B.G."/>
            <person name="Yang W.F."/>
            <person name="Lam T.T."/>
            <person name="Chang Q.C."/>
            <person name="Ding S.J."/>
            <person name="Wang X.J."/>
            <person name="Zhu J.G."/>
            <person name="Ruan X.D."/>
            <person name="Zhao L."/>
            <person name="Wei J.T."/>
            <person name="Ye R.Z."/>
            <person name="Que T.C."/>
            <person name="Du C.H."/>
            <person name="Zhou Y.H."/>
            <person name="Cheng J.X."/>
            <person name="Dai P.F."/>
            <person name="Guo W.B."/>
            <person name="Han X.H."/>
            <person name="Huang E.J."/>
            <person name="Li L.F."/>
            <person name="Wei W."/>
            <person name="Gao Y.C."/>
            <person name="Liu J.Z."/>
            <person name="Shao H.Z."/>
            <person name="Wang X."/>
            <person name="Wang C.C."/>
            <person name="Yang T.C."/>
            <person name="Huo Q.B."/>
            <person name="Li W."/>
            <person name="Chen H.Y."/>
            <person name="Chen S.E."/>
            <person name="Zhou L.G."/>
            <person name="Ni X.B."/>
            <person name="Tian J.H."/>
            <person name="Sheng Y."/>
            <person name="Liu T."/>
            <person name="Pan Y.S."/>
            <person name="Xia L.Y."/>
            <person name="Li J."/>
            <person name="Zhao F."/>
            <person name="Cao W.C."/>
        </authorList>
    </citation>
    <scope>NUCLEOTIDE SEQUENCE [LARGE SCALE GENOMIC DNA]</scope>
    <source>
        <strain evidence="1">Iper-2018</strain>
    </source>
</reference>
<keyword evidence="2" id="KW-1185">Reference proteome</keyword>
<organism evidence="1 2">
    <name type="scientific">Ixodes persulcatus</name>
    <name type="common">Taiga tick</name>
    <dbReference type="NCBI Taxonomy" id="34615"/>
    <lineage>
        <taxon>Eukaryota</taxon>
        <taxon>Metazoa</taxon>
        <taxon>Ecdysozoa</taxon>
        <taxon>Arthropoda</taxon>
        <taxon>Chelicerata</taxon>
        <taxon>Arachnida</taxon>
        <taxon>Acari</taxon>
        <taxon>Parasitiformes</taxon>
        <taxon>Ixodida</taxon>
        <taxon>Ixodoidea</taxon>
        <taxon>Ixodidae</taxon>
        <taxon>Ixodinae</taxon>
        <taxon>Ixodes</taxon>
    </lineage>
</organism>
<accession>A0AC60PL59</accession>
<proteinExistence type="predicted"/>
<sequence>MQRLSVYVDSKLLRRPGREKLLHSVKNAKRTRRDAVGERGGDGEDGRVAPLEPQNPRAQLLSSLKSSVFILGTAIVMLVAFRNTLTWHLQRFWGASGNFWQGQWDKVEAFFAGDEFAMGVWGTFAVTFLVYWVVGGLYTIMDLTGKPSFLLRYKIQDSAPYPVAGRRVGQVVLQVLFNQVVVGLPFGLLAHQLLVLRGYNRSGELPTFHWVVFELTVCILVEEAGFYYSHRQGGSHPRADVGIDRGWPLLHHPRLYKHVHKQHHEWTAPIAITAVYCHPLEHLFSNLMPPLLGVLLLGSHTATAWLWFTLAILSTLNAHSGFHFPLLPSPEAHDYHHLKFTQNYGVLGVLDRLHGTDNQFRQTKAYRRHLLLLSLVPLRELYPENSKRKDS</sequence>
<dbReference type="EMBL" id="JABSTQ010010393">
    <property type="protein sequence ID" value="KAG0421274.1"/>
    <property type="molecule type" value="Genomic_DNA"/>
</dbReference>
<gene>
    <name evidence="1" type="ORF">HPB47_002822</name>
</gene>
<protein>
    <submittedName>
        <fullName evidence="1">Uncharacterized protein</fullName>
    </submittedName>
</protein>
<dbReference type="Proteomes" id="UP000805193">
    <property type="component" value="Unassembled WGS sequence"/>
</dbReference>
<evidence type="ECO:0000313" key="2">
    <source>
        <dbReference type="Proteomes" id="UP000805193"/>
    </source>
</evidence>
<comment type="caution">
    <text evidence="1">The sequence shown here is derived from an EMBL/GenBank/DDBJ whole genome shotgun (WGS) entry which is preliminary data.</text>
</comment>
<evidence type="ECO:0000313" key="1">
    <source>
        <dbReference type="EMBL" id="KAG0421274.1"/>
    </source>
</evidence>
<name>A0AC60PL59_IXOPE</name>